<keyword evidence="2" id="KW-1185">Reference proteome</keyword>
<dbReference type="Proteomes" id="UP000515733">
    <property type="component" value="Chromosome"/>
</dbReference>
<proteinExistence type="predicted"/>
<organism evidence="1 2">
    <name type="scientific">Denitratisoma oestradiolicum</name>
    <dbReference type="NCBI Taxonomy" id="311182"/>
    <lineage>
        <taxon>Bacteria</taxon>
        <taxon>Pseudomonadati</taxon>
        <taxon>Pseudomonadota</taxon>
        <taxon>Betaproteobacteria</taxon>
        <taxon>Nitrosomonadales</taxon>
        <taxon>Sterolibacteriaceae</taxon>
        <taxon>Denitratisoma</taxon>
    </lineage>
</organism>
<protein>
    <submittedName>
        <fullName evidence="1">Uncharacterized protein</fullName>
    </submittedName>
</protein>
<dbReference type="RefSeq" id="WP_145771920.1">
    <property type="nucleotide sequence ID" value="NZ_LR778301.1"/>
</dbReference>
<dbReference type="EMBL" id="LR778301">
    <property type="protein sequence ID" value="CAB1368278.1"/>
    <property type="molecule type" value="Genomic_DNA"/>
</dbReference>
<evidence type="ECO:0000313" key="1">
    <source>
        <dbReference type="EMBL" id="CAB1368278.1"/>
    </source>
</evidence>
<reference evidence="1 2" key="1">
    <citation type="submission" date="2020-03" db="EMBL/GenBank/DDBJ databases">
        <authorList>
            <consortium name="Genoscope - CEA"/>
            <person name="William W."/>
        </authorList>
    </citation>
    <scope>NUCLEOTIDE SEQUENCE [LARGE SCALE GENOMIC DNA]</scope>
    <source>
        <strain evidence="2">DSM 16959</strain>
    </source>
</reference>
<gene>
    <name evidence="1" type="ORF">DENOEST_1113</name>
</gene>
<dbReference type="AlphaFoldDB" id="A0A6S6Y730"/>
<dbReference type="InterPro" id="IPR045809">
    <property type="entry name" value="MobI"/>
</dbReference>
<dbReference type="Pfam" id="PF19456">
    <property type="entry name" value="MobI"/>
    <property type="match status" value="1"/>
</dbReference>
<sequence>MELKELKGMLETTREALESSLDRIHWRAGELVVDYQDFHFKENKERKNWEDKSQISLKTKRRGTSIGIWWVKLKWSGVSGKRQCYTREFKKPRGKFEYDLENVLTEAQNWEKEKIRSVEAEAAQLRLMAAIVSEQLLKIVKNLKKIEKYHGQD</sequence>
<dbReference type="KEGG" id="doe:DENOEST_1113"/>
<accession>A0A6S6Y730</accession>
<evidence type="ECO:0000313" key="2">
    <source>
        <dbReference type="Proteomes" id="UP000515733"/>
    </source>
</evidence>
<name>A0A6S6Y730_9PROT</name>